<evidence type="ECO:0000313" key="4">
    <source>
        <dbReference type="EMBL" id="MDR9899936.1"/>
    </source>
</evidence>
<dbReference type="SUPFAM" id="SSF54928">
    <property type="entry name" value="RNA-binding domain, RBD"/>
    <property type="match status" value="1"/>
</dbReference>
<organism evidence="4 5">
    <name type="scientific">Aetokthonos hydrillicola Thurmond2011</name>
    <dbReference type="NCBI Taxonomy" id="2712845"/>
    <lineage>
        <taxon>Bacteria</taxon>
        <taxon>Bacillati</taxon>
        <taxon>Cyanobacteriota</taxon>
        <taxon>Cyanophyceae</taxon>
        <taxon>Nostocales</taxon>
        <taxon>Hapalosiphonaceae</taxon>
        <taxon>Aetokthonos</taxon>
    </lineage>
</organism>
<evidence type="ECO:0000256" key="2">
    <source>
        <dbReference type="SAM" id="MobiDB-lite"/>
    </source>
</evidence>
<evidence type="ECO:0000259" key="3">
    <source>
        <dbReference type="PROSITE" id="PS50102"/>
    </source>
</evidence>
<dbReference type="InterPro" id="IPR035979">
    <property type="entry name" value="RBD_domain_sf"/>
</dbReference>
<dbReference type="PROSITE" id="PS50102">
    <property type="entry name" value="RRM"/>
    <property type="match status" value="1"/>
</dbReference>
<dbReference type="InterPro" id="IPR052462">
    <property type="entry name" value="SLIRP/GR-RBP-like"/>
</dbReference>
<dbReference type="EMBL" id="JAALHA020000029">
    <property type="protein sequence ID" value="MDR9899936.1"/>
    <property type="molecule type" value="Genomic_DNA"/>
</dbReference>
<keyword evidence="1" id="KW-0694">RNA-binding</keyword>
<dbReference type="InterPro" id="IPR012677">
    <property type="entry name" value="Nucleotide-bd_a/b_plait_sf"/>
</dbReference>
<gene>
    <name evidence="4" type="ORF">G7B40_036095</name>
</gene>
<dbReference type="Proteomes" id="UP000667802">
    <property type="component" value="Unassembled WGS sequence"/>
</dbReference>
<dbReference type="CDD" id="cd21608">
    <property type="entry name" value="RRM2_NsCP33_like"/>
    <property type="match status" value="1"/>
</dbReference>
<dbReference type="GO" id="GO:0003723">
    <property type="term" value="F:RNA binding"/>
    <property type="evidence" value="ECO:0007669"/>
    <property type="project" value="UniProtKB-KW"/>
</dbReference>
<dbReference type="SMART" id="SM00360">
    <property type="entry name" value="RRM"/>
    <property type="match status" value="1"/>
</dbReference>
<dbReference type="Gene3D" id="3.30.70.330">
    <property type="match status" value="1"/>
</dbReference>
<proteinExistence type="predicted"/>
<dbReference type="AlphaFoldDB" id="A0AAP5IE13"/>
<dbReference type="RefSeq" id="WP_208344217.1">
    <property type="nucleotide sequence ID" value="NZ_CAWQFN010000483.1"/>
</dbReference>
<keyword evidence="5" id="KW-1185">Reference proteome</keyword>
<protein>
    <submittedName>
        <fullName evidence="4">RNA-binding protein</fullName>
    </submittedName>
</protein>
<feature type="domain" description="RRM" evidence="3">
    <location>
        <begin position="1"/>
        <end position="79"/>
    </location>
</feature>
<sequence length="106" mass="11682">MSIYVGNLSYSVTQEDLSQVFSEYGAVKQVQLPTDRETGRARGFGFVEMESETAENDAIQALDGAEWMGRVMKVNKARPKEEKSSRSGGGSWGNKNSSNGGYSKRY</sequence>
<feature type="region of interest" description="Disordered" evidence="2">
    <location>
        <begin position="73"/>
        <end position="106"/>
    </location>
</feature>
<evidence type="ECO:0000256" key="1">
    <source>
        <dbReference type="ARBA" id="ARBA00022884"/>
    </source>
</evidence>
<dbReference type="InterPro" id="IPR048289">
    <property type="entry name" value="RRM2_NsCP33-like"/>
</dbReference>
<feature type="compositionally biased region" description="Low complexity" evidence="2">
    <location>
        <begin position="93"/>
        <end position="106"/>
    </location>
</feature>
<reference evidence="5" key="1">
    <citation type="journal article" date="2021" name="Science">
        <title>Hunting the eagle killer: A cyanobacterial neurotoxin causes vacuolar myelinopathy.</title>
        <authorList>
            <person name="Breinlinger S."/>
            <person name="Phillips T.J."/>
            <person name="Haram B.N."/>
            <person name="Mares J."/>
            <person name="Martinez Yerena J.A."/>
            <person name="Hrouzek P."/>
            <person name="Sobotka R."/>
            <person name="Henderson W.M."/>
            <person name="Schmieder P."/>
            <person name="Williams S.M."/>
            <person name="Lauderdale J.D."/>
            <person name="Wilde H.D."/>
            <person name="Gerrin W."/>
            <person name="Kust A."/>
            <person name="Washington J.W."/>
            <person name="Wagner C."/>
            <person name="Geier B."/>
            <person name="Liebeke M."/>
            <person name="Enke H."/>
            <person name="Niedermeyer T.H.J."/>
            <person name="Wilde S.B."/>
        </authorList>
    </citation>
    <scope>NUCLEOTIDE SEQUENCE [LARGE SCALE GENOMIC DNA]</scope>
    <source>
        <strain evidence="5">Thurmond2011</strain>
    </source>
</reference>
<dbReference type="Pfam" id="PF00076">
    <property type="entry name" value="RRM_1"/>
    <property type="match status" value="1"/>
</dbReference>
<name>A0AAP5IE13_9CYAN</name>
<dbReference type="FunFam" id="3.30.70.330:FF:001284">
    <property type="entry name" value="RNA-binding protein"/>
    <property type="match status" value="1"/>
</dbReference>
<accession>A0AAP5IE13</accession>
<evidence type="ECO:0000313" key="5">
    <source>
        <dbReference type="Proteomes" id="UP000667802"/>
    </source>
</evidence>
<dbReference type="PANTHER" id="PTHR48027">
    <property type="entry name" value="HETEROGENEOUS NUCLEAR RIBONUCLEOPROTEIN 87F-RELATED"/>
    <property type="match status" value="1"/>
</dbReference>
<comment type="caution">
    <text evidence="4">The sequence shown here is derived from an EMBL/GenBank/DDBJ whole genome shotgun (WGS) entry which is preliminary data.</text>
</comment>
<dbReference type="InterPro" id="IPR000504">
    <property type="entry name" value="RRM_dom"/>
</dbReference>